<gene>
    <name evidence="2" type="ORF">RJT34_10920</name>
</gene>
<dbReference type="AlphaFoldDB" id="A0AAN9JJ20"/>
<evidence type="ECO:0000256" key="1">
    <source>
        <dbReference type="SAM" id="MobiDB-lite"/>
    </source>
</evidence>
<dbReference type="Proteomes" id="UP001359559">
    <property type="component" value="Unassembled WGS sequence"/>
</dbReference>
<feature type="compositionally biased region" description="Basic residues" evidence="1">
    <location>
        <begin position="36"/>
        <end position="53"/>
    </location>
</feature>
<evidence type="ECO:0000313" key="3">
    <source>
        <dbReference type="Proteomes" id="UP001359559"/>
    </source>
</evidence>
<organism evidence="2 3">
    <name type="scientific">Clitoria ternatea</name>
    <name type="common">Butterfly pea</name>
    <dbReference type="NCBI Taxonomy" id="43366"/>
    <lineage>
        <taxon>Eukaryota</taxon>
        <taxon>Viridiplantae</taxon>
        <taxon>Streptophyta</taxon>
        <taxon>Embryophyta</taxon>
        <taxon>Tracheophyta</taxon>
        <taxon>Spermatophyta</taxon>
        <taxon>Magnoliopsida</taxon>
        <taxon>eudicotyledons</taxon>
        <taxon>Gunneridae</taxon>
        <taxon>Pentapetalae</taxon>
        <taxon>rosids</taxon>
        <taxon>fabids</taxon>
        <taxon>Fabales</taxon>
        <taxon>Fabaceae</taxon>
        <taxon>Papilionoideae</taxon>
        <taxon>50 kb inversion clade</taxon>
        <taxon>NPAAA clade</taxon>
        <taxon>indigoferoid/millettioid clade</taxon>
        <taxon>Phaseoleae</taxon>
        <taxon>Clitoria</taxon>
    </lineage>
</organism>
<comment type="caution">
    <text evidence="2">The sequence shown here is derived from an EMBL/GenBank/DDBJ whole genome shotgun (WGS) entry which is preliminary data.</text>
</comment>
<feature type="region of interest" description="Disordered" evidence="1">
    <location>
        <begin position="34"/>
        <end position="53"/>
    </location>
</feature>
<accession>A0AAN9JJ20</accession>
<keyword evidence="3" id="KW-1185">Reference proteome</keyword>
<dbReference type="EMBL" id="JAYKXN010000003">
    <property type="protein sequence ID" value="KAK7300087.1"/>
    <property type="molecule type" value="Genomic_DNA"/>
</dbReference>
<reference evidence="2 3" key="1">
    <citation type="submission" date="2024-01" db="EMBL/GenBank/DDBJ databases">
        <title>The genomes of 5 underutilized Papilionoideae crops provide insights into root nodulation and disease resistance.</title>
        <authorList>
            <person name="Yuan L."/>
        </authorList>
    </citation>
    <scope>NUCLEOTIDE SEQUENCE [LARGE SCALE GENOMIC DNA]</scope>
    <source>
        <strain evidence="2">LY-2023</strain>
        <tissue evidence="2">Leaf</tissue>
    </source>
</reference>
<sequence length="97" mass="11007">MEKCTLLLSARHGPTISLTKLILWKSHSNNDQPILKARHTTHHDRTKSNRSKNKPLVSEFASALIFDDGKSTILLLLRCVSELYRTRHSPHLHGSSL</sequence>
<name>A0AAN9JJ20_CLITE</name>
<protein>
    <submittedName>
        <fullName evidence="2">Uncharacterized protein</fullName>
    </submittedName>
</protein>
<evidence type="ECO:0000313" key="2">
    <source>
        <dbReference type="EMBL" id="KAK7300087.1"/>
    </source>
</evidence>
<proteinExistence type="predicted"/>